<sequence length="277" mass="28352">MTGPAAAAKAKDKRSTAVVWTVVLGLFVGVPCAIGIVNGGESTDVSAPTTEQRTATVPLLASAFEAQGVCYGWRLYDWSTEISVGSNLGDGTSVRDDPRCPRWIEVSAAVRYTSSSSESQDSASIGVDGSPDIERADLYPIASGLGRFGLDADAFVDEPGWAITRATTVLPLLAAEVGLADPAPTAATPASSGTPAPLPSAGNDLLRDRWGWLLTAAVLLLVAALFITVGVRQRRRATAPGRGTAAGAPSGSGRQPRGPVTAQRPGAGVAGRTREGA</sequence>
<reference evidence="4" key="1">
    <citation type="submission" date="2016-06" db="EMBL/GenBank/DDBJ databases">
        <authorList>
            <person name="Varghese N."/>
            <person name="Submissions Spin"/>
        </authorList>
    </citation>
    <scope>NUCLEOTIDE SEQUENCE [LARGE SCALE GENOMIC DNA]</scope>
    <source>
        <strain evidence="4">DSM 45647</strain>
    </source>
</reference>
<proteinExistence type="predicted"/>
<feature type="region of interest" description="Disordered" evidence="1">
    <location>
        <begin position="237"/>
        <end position="277"/>
    </location>
</feature>
<evidence type="ECO:0000256" key="2">
    <source>
        <dbReference type="SAM" id="Phobius"/>
    </source>
</evidence>
<keyword evidence="4" id="KW-1185">Reference proteome</keyword>
<feature type="compositionally biased region" description="Low complexity" evidence="1">
    <location>
        <begin position="238"/>
        <end position="254"/>
    </location>
</feature>
<evidence type="ECO:0000313" key="3">
    <source>
        <dbReference type="EMBL" id="SCG56570.1"/>
    </source>
</evidence>
<dbReference type="AlphaFoldDB" id="A0A1C5IDY5"/>
<dbReference type="EMBL" id="FMDM01000005">
    <property type="protein sequence ID" value="SCG56570.1"/>
    <property type="molecule type" value="Genomic_DNA"/>
</dbReference>
<keyword evidence="2" id="KW-0812">Transmembrane</keyword>
<dbReference type="RefSeq" id="WP_091062138.1">
    <property type="nucleotide sequence ID" value="NZ_FMDM01000005.1"/>
</dbReference>
<accession>A0A1C5IDY5</accession>
<feature type="transmembrane region" description="Helical" evidence="2">
    <location>
        <begin position="210"/>
        <end position="231"/>
    </location>
</feature>
<protein>
    <submittedName>
        <fullName evidence="3">Uncharacterized protein</fullName>
    </submittedName>
</protein>
<name>A0A1C5IDY5_9ACTN</name>
<evidence type="ECO:0000313" key="4">
    <source>
        <dbReference type="Proteomes" id="UP000199360"/>
    </source>
</evidence>
<evidence type="ECO:0000256" key="1">
    <source>
        <dbReference type="SAM" id="MobiDB-lite"/>
    </source>
</evidence>
<dbReference type="OrthoDB" id="3695060at2"/>
<keyword evidence="2" id="KW-0472">Membrane</keyword>
<keyword evidence="2" id="KW-1133">Transmembrane helix</keyword>
<dbReference type="STRING" id="745366.GA0070213_105353"/>
<organism evidence="3 4">
    <name type="scientific">Micromonospora humi</name>
    <dbReference type="NCBI Taxonomy" id="745366"/>
    <lineage>
        <taxon>Bacteria</taxon>
        <taxon>Bacillati</taxon>
        <taxon>Actinomycetota</taxon>
        <taxon>Actinomycetes</taxon>
        <taxon>Micromonosporales</taxon>
        <taxon>Micromonosporaceae</taxon>
        <taxon>Micromonospora</taxon>
    </lineage>
</organism>
<dbReference type="Proteomes" id="UP000199360">
    <property type="component" value="Unassembled WGS sequence"/>
</dbReference>
<feature type="transmembrane region" description="Helical" evidence="2">
    <location>
        <begin position="17"/>
        <end position="37"/>
    </location>
</feature>
<gene>
    <name evidence="3" type="ORF">GA0070213_105353</name>
</gene>